<evidence type="ECO:0000256" key="1">
    <source>
        <dbReference type="SAM" id="MobiDB-lite"/>
    </source>
</evidence>
<feature type="signal peptide" evidence="2">
    <location>
        <begin position="1"/>
        <end position="18"/>
    </location>
</feature>
<protein>
    <recommendedName>
        <fullName evidence="5">GPI-anchored CFEM domain protein</fullName>
    </recommendedName>
</protein>
<gene>
    <name evidence="3" type="ORF">CTRI78_v001425</name>
</gene>
<evidence type="ECO:0000313" key="4">
    <source>
        <dbReference type="Proteomes" id="UP000295703"/>
    </source>
</evidence>
<dbReference type="Proteomes" id="UP000295703">
    <property type="component" value="Unassembled WGS sequence"/>
</dbReference>
<feature type="compositionally biased region" description="Gly residues" evidence="1">
    <location>
        <begin position="120"/>
        <end position="132"/>
    </location>
</feature>
<dbReference type="AlphaFoldDB" id="A0A4R8RWP8"/>
<keyword evidence="2" id="KW-0732">Signal</keyword>
<evidence type="ECO:0000313" key="3">
    <source>
        <dbReference type="EMBL" id="TDZ73263.1"/>
    </source>
</evidence>
<name>A0A4R8RWP8_COLTR</name>
<evidence type="ECO:0008006" key="5">
    <source>
        <dbReference type="Google" id="ProtNLM"/>
    </source>
</evidence>
<proteinExistence type="predicted"/>
<sequence length="198" mass="18699">MRFTSIIAAGILAVSVAAQSSTSTVVVTAVSSAANTESSAQAAIRKCLEACQASDVTCQSKCMSVPSPNEDQVNKTTECVADCDQGDGSAAATERFAKCRDDCISKYYFTAGGTPAATGAAGGSGSGSGSGSGASAASATGSQTAATASGSARASGTGSSAATGTDAASSGTSTPNAASALVGSSVVGVVGIIGALLL</sequence>
<feature type="region of interest" description="Disordered" evidence="1">
    <location>
        <begin position="148"/>
        <end position="174"/>
    </location>
</feature>
<organism evidence="3 4">
    <name type="scientific">Colletotrichum trifolii</name>
    <dbReference type="NCBI Taxonomy" id="5466"/>
    <lineage>
        <taxon>Eukaryota</taxon>
        <taxon>Fungi</taxon>
        <taxon>Dikarya</taxon>
        <taxon>Ascomycota</taxon>
        <taxon>Pezizomycotina</taxon>
        <taxon>Sordariomycetes</taxon>
        <taxon>Hypocreomycetidae</taxon>
        <taxon>Glomerellales</taxon>
        <taxon>Glomerellaceae</taxon>
        <taxon>Colletotrichum</taxon>
        <taxon>Colletotrichum orbiculare species complex</taxon>
    </lineage>
</organism>
<feature type="region of interest" description="Disordered" evidence="1">
    <location>
        <begin position="119"/>
        <end position="138"/>
    </location>
</feature>
<reference evidence="3 4" key="1">
    <citation type="submission" date="2018-12" db="EMBL/GenBank/DDBJ databases">
        <title>Genome sequence and assembly of Colletotrichum trifolii.</title>
        <authorList>
            <person name="Gan P."/>
            <person name="Shirasu K."/>
        </authorList>
    </citation>
    <scope>NUCLEOTIDE SEQUENCE [LARGE SCALE GENOMIC DNA]</scope>
    <source>
        <strain evidence="3 4">543-2</strain>
    </source>
</reference>
<evidence type="ECO:0000256" key="2">
    <source>
        <dbReference type="SAM" id="SignalP"/>
    </source>
</evidence>
<accession>A0A4R8RWP8</accession>
<feature type="chain" id="PRO_5020808632" description="GPI-anchored CFEM domain protein" evidence="2">
    <location>
        <begin position="19"/>
        <end position="198"/>
    </location>
</feature>
<dbReference type="EMBL" id="RYZW01000007">
    <property type="protein sequence ID" value="TDZ73263.1"/>
    <property type="molecule type" value="Genomic_DNA"/>
</dbReference>
<keyword evidence="4" id="KW-1185">Reference proteome</keyword>
<comment type="caution">
    <text evidence="3">The sequence shown here is derived from an EMBL/GenBank/DDBJ whole genome shotgun (WGS) entry which is preliminary data.</text>
</comment>
<dbReference type="STRING" id="5466.A0A4R8RWP8"/>